<dbReference type="AlphaFoldDB" id="A0A1E5R133"/>
<proteinExistence type="predicted"/>
<dbReference type="OrthoDB" id="3972157at2759"/>
<comment type="caution">
    <text evidence="1">The sequence shown here is derived from an EMBL/GenBank/DDBJ whole genome shotgun (WGS) entry which is preliminary data.</text>
</comment>
<gene>
    <name evidence="1" type="ORF">AWRI3580_g3989</name>
</gene>
<dbReference type="GO" id="GO:0036228">
    <property type="term" value="P:protein localization to nuclear inner membrane"/>
    <property type="evidence" value="ECO:0007669"/>
    <property type="project" value="TreeGrafter"/>
</dbReference>
<name>A0A1E5R133_HANUV</name>
<dbReference type="GO" id="GO:0044613">
    <property type="term" value="C:nuclear pore central transport channel"/>
    <property type="evidence" value="ECO:0007669"/>
    <property type="project" value="TreeGrafter"/>
</dbReference>
<evidence type="ECO:0000313" key="1">
    <source>
        <dbReference type="EMBL" id="OEJ80606.1"/>
    </source>
</evidence>
<dbReference type="GO" id="GO:0017056">
    <property type="term" value="F:structural constituent of nuclear pore"/>
    <property type="evidence" value="ECO:0007669"/>
    <property type="project" value="TreeGrafter"/>
</dbReference>
<dbReference type="STRING" id="29833.A0A1E5R133"/>
<dbReference type="GO" id="GO:0006999">
    <property type="term" value="P:nuclear pore organization"/>
    <property type="evidence" value="ECO:0007669"/>
    <property type="project" value="TreeGrafter"/>
</dbReference>
<protein>
    <submittedName>
        <fullName evidence="1">Uncharacterized protein</fullName>
    </submittedName>
</protein>
<organism evidence="1 2">
    <name type="scientific">Hanseniaspora uvarum</name>
    <name type="common">Yeast</name>
    <name type="synonym">Kloeckera apiculata</name>
    <dbReference type="NCBI Taxonomy" id="29833"/>
    <lineage>
        <taxon>Eukaryota</taxon>
        <taxon>Fungi</taxon>
        <taxon>Dikarya</taxon>
        <taxon>Ascomycota</taxon>
        <taxon>Saccharomycotina</taxon>
        <taxon>Saccharomycetes</taxon>
        <taxon>Saccharomycodales</taxon>
        <taxon>Saccharomycodaceae</taxon>
        <taxon>Hanseniaspora</taxon>
    </lineage>
</organism>
<dbReference type="VEuPathDB" id="FungiDB:AWRI3580_g3989"/>
<accession>A0A1E5R133</accession>
<dbReference type="EMBL" id="LPNN01000011">
    <property type="protein sequence ID" value="OEJ80606.1"/>
    <property type="molecule type" value="Genomic_DNA"/>
</dbReference>
<evidence type="ECO:0000313" key="2">
    <source>
        <dbReference type="Proteomes" id="UP000095358"/>
    </source>
</evidence>
<sequence>MFNINNQSNLQSSNITFSQPTSYSNQIADVLLNLQQQILPLTPNCKFQHVLYNKADNNLMINKPPTKNVEQWEIILNNRKDLNSVPICLDNVEHEYLRLKLQQSYIIAIRTTLNKLYLELYEPTKEQVLNNSILLKNLITKLDKLNNKIHIIISKIRLLTMNDSQDHNNLKINMETYKINQSIKDSNNKIISNDCWNRLSILKNRFNTIKSKIDVLTNNDNNEDINHAILNVLELQQEGIVYLDKVVTKDIKDMNV</sequence>
<dbReference type="Proteomes" id="UP000095358">
    <property type="component" value="Unassembled WGS sequence"/>
</dbReference>
<reference evidence="2" key="1">
    <citation type="journal article" date="2016" name="Genome Announc.">
        <title>Genome sequences of three species of Hanseniaspora isolated from spontaneous wine fermentations.</title>
        <authorList>
            <person name="Sternes P.R."/>
            <person name="Lee D."/>
            <person name="Kutyna D.R."/>
            <person name="Borneman A.R."/>
        </authorList>
    </citation>
    <scope>NUCLEOTIDE SEQUENCE [LARGE SCALE GENOMIC DNA]</scope>
    <source>
        <strain evidence="2">AWRI3580</strain>
    </source>
</reference>
<keyword evidence="2" id="KW-1185">Reference proteome</keyword>
<dbReference type="PANTHER" id="PTHR13000:SF0">
    <property type="entry name" value="NUCLEOPORIN P54"/>
    <property type="match status" value="1"/>
</dbReference>
<dbReference type="InterPro" id="IPR024864">
    <property type="entry name" value="Nup54/Nup57/Nup44"/>
</dbReference>
<dbReference type="PANTHER" id="PTHR13000">
    <property type="entry name" value="NUCLEOPORIN P54"/>
    <property type="match status" value="1"/>
</dbReference>
<dbReference type="GO" id="GO:0006607">
    <property type="term" value="P:NLS-bearing protein import into nucleus"/>
    <property type="evidence" value="ECO:0007669"/>
    <property type="project" value="TreeGrafter"/>
</dbReference>